<dbReference type="EMBL" id="PYHO01000002">
    <property type="protein sequence ID" value="PSR48395.1"/>
    <property type="molecule type" value="Genomic_DNA"/>
</dbReference>
<reference evidence="1 2" key="1">
    <citation type="submission" date="2018-03" db="EMBL/GenBank/DDBJ databases">
        <title>First report of an OXA-48+CTX-M-M-producing Kluyvera ascorbata clone recovered from patients admitted in a University Hospital in Madrid, Spain.</title>
        <authorList>
            <person name="Hernandez-Garcia M."/>
            <person name="Leon-Sampedro R."/>
            <person name="Perez-Viso B."/>
            <person name="Morosini M.I."/>
            <person name="Lopez-Fresnena N."/>
            <person name="Coque T.M."/>
            <person name="Bonten M."/>
            <person name="Malhotra-Kumar S."/>
            <person name="Ruiz-Garbajosa P."/>
            <person name="Canton R."/>
        </authorList>
    </citation>
    <scope>NUCLEOTIDE SEQUENCE [LARGE SCALE GENOMIC DNA]</scope>
    <source>
        <strain evidence="1 2">KA2</strain>
    </source>
</reference>
<comment type="caution">
    <text evidence="1">The sequence shown here is derived from an EMBL/GenBank/DDBJ whole genome shotgun (WGS) entry which is preliminary data.</text>
</comment>
<proteinExistence type="predicted"/>
<dbReference type="AlphaFoldDB" id="A0A2T2Y788"/>
<dbReference type="RefSeq" id="WP_106924794.1">
    <property type="nucleotide sequence ID" value="NZ_CABMMU010000002.1"/>
</dbReference>
<accession>A0A2T2Y788</accession>
<dbReference type="Proteomes" id="UP000240892">
    <property type="component" value="Unassembled WGS sequence"/>
</dbReference>
<keyword evidence="2" id="KW-1185">Reference proteome</keyword>
<sequence length="79" mass="8528">MSNKTGGRAFPCDSIVERDEVGHLHGFEVSSGGMTLRDYFAVKAMQGIISSECNYGAFSDLASDAYSIADAMLRAREES</sequence>
<gene>
    <name evidence="1" type="ORF">C8256_04505</name>
</gene>
<evidence type="ECO:0000313" key="2">
    <source>
        <dbReference type="Proteomes" id="UP000240892"/>
    </source>
</evidence>
<organism evidence="1 2">
    <name type="scientific">Kluyvera genomosp. 2</name>
    <dbReference type="NCBI Taxonomy" id="2774054"/>
    <lineage>
        <taxon>Bacteria</taxon>
        <taxon>Pseudomonadati</taxon>
        <taxon>Pseudomonadota</taxon>
        <taxon>Gammaproteobacteria</taxon>
        <taxon>Enterobacterales</taxon>
        <taxon>Enterobacteriaceae</taxon>
        <taxon>Kluyvera</taxon>
    </lineage>
</organism>
<protein>
    <submittedName>
        <fullName evidence="1">Uncharacterized protein</fullName>
    </submittedName>
</protein>
<evidence type="ECO:0000313" key="1">
    <source>
        <dbReference type="EMBL" id="PSR48395.1"/>
    </source>
</evidence>
<name>A0A2T2Y788_9ENTR</name>